<evidence type="ECO:0000313" key="1">
    <source>
        <dbReference type="EMBL" id="PWN49393.1"/>
    </source>
</evidence>
<organism evidence="1 2">
    <name type="scientific">Violaceomyces palustris</name>
    <dbReference type="NCBI Taxonomy" id="1673888"/>
    <lineage>
        <taxon>Eukaryota</taxon>
        <taxon>Fungi</taxon>
        <taxon>Dikarya</taxon>
        <taxon>Basidiomycota</taxon>
        <taxon>Ustilaginomycotina</taxon>
        <taxon>Ustilaginomycetes</taxon>
        <taxon>Violaceomycetales</taxon>
        <taxon>Violaceomycetaceae</taxon>
        <taxon>Violaceomyces</taxon>
    </lineage>
</organism>
<accession>A0ACD0NUA2</accession>
<evidence type="ECO:0000313" key="2">
    <source>
        <dbReference type="Proteomes" id="UP000245626"/>
    </source>
</evidence>
<name>A0ACD0NUA2_9BASI</name>
<keyword evidence="2" id="KW-1185">Reference proteome</keyword>
<gene>
    <name evidence="1" type="ORF">IE53DRAFT_345963</name>
</gene>
<protein>
    <submittedName>
        <fullName evidence="1">Uncharacterized protein</fullName>
    </submittedName>
</protein>
<reference evidence="1 2" key="1">
    <citation type="journal article" date="2018" name="Mol. Biol. Evol.">
        <title>Broad Genomic Sampling Reveals a Smut Pathogenic Ancestry of the Fungal Clade Ustilaginomycotina.</title>
        <authorList>
            <person name="Kijpornyongpan T."/>
            <person name="Mondo S.J."/>
            <person name="Barry K."/>
            <person name="Sandor L."/>
            <person name="Lee J."/>
            <person name="Lipzen A."/>
            <person name="Pangilinan J."/>
            <person name="LaButti K."/>
            <person name="Hainaut M."/>
            <person name="Henrissat B."/>
            <person name="Grigoriev I.V."/>
            <person name="Spatafora J.W."/>
            <person name="Aime M.C."/>
        </authorList>
    </citation>
    <scope>NUCLEOTIDE SEQUENCE [LARGE SCALE GENOMIC DNA]</scope>
    <source>
        <strain evidence="1 2">SA 807</strain>
    </source>
</reference>
<dbReference type="Proteomes" id="UP000245626">
    <property type="component" value="Unassembled WGS sequence"/>
</dbReference>
<proteinExistence type="predicted"/>
<dbReference type="EMBL" id="KZ820057">
    <property type="protein sequence ID" value="PWN49393.1"/>
    <property type="molecule type" value="Genomic_DNA"/>
</dbReference>
<sequence>MSNLESPPGQRQSYAREILGEGLFSKLESSKVLVVGAGGIGCELLKNLVLTGFGYIEIIDLDTIDLSNLNRQFLFQKQHIKKSKALVAKETASNFNPSVKILAHHDNVKDPKFGVGFFQKFDLVMNALDNLDARRWVNRMCVASNVPLVESGTTGFLGQVQPIIKGLTQCYDCTPKPVPKTYPVCTIRSTPSTPIHCIVWAKTWLFNQLFGEDDENEEQELDKAVADGEDAAEIDNLRKEARQMRDLRTSLISWSNEEELRSSAEKVFRKVYKQDIERLLSMDEMWKHRPVKPVPLDYDNIVAPPNPSEADGQAASVGPGAEEAEKGEVGATQGSSSGLKDQRSLSLKENVELFIQSTVALAKRASASPTEPLSFDKDDEDALDFVAASSNLRSKVYSIEEKTRFQVKEMAGNIIPAIATTNAIIAGMLVIQSLQVLKGAWQEARYVNLSRGTNRLLTSLKCEPPSRDCPVCQETYVPVRLNVAKVTLAQVIETLKKPRANKGGEEDGSGGEGGLGMDPELEVSTYEASRLLSDPDFDDNLEKSLSQIGIVNGKVLSVVDEDGGKANVNLLIEEDDAMGEGQVGLPEAGRLPDLLDKAPKVEERKEEDEDDGFVVEEVDKKNLPLPPSATRGKRKRVGEEKGVEVELEGKKRELENGHEQADEEPDQPSSKKLKGDENVESRQDQDVIVLD</sequence>